<reference evidence="1" key="1">
    <citation type="submission" date="2023-04" db="EMBL/GenBank/DDBJ databases">
        <title>Draft Genome sequencing of Naganishia species isolated from polar environments using Oxford Nanopore Technology.</title>
        <authorList>
            <person name="Leo P."/>
            <person name="Venkateswaran K."/>
        </authorList>
    </citation>
    <scope>NUCLEOTIDE SEQUENCE</scope>
    <source>
        <strain evidence="1">MNA-CCFEE 5425</strain>
    </source>
</reference>
<sequence>MQGSVATLSELGKSLLMRDLGGTIQQYVNALQDSMWLESLQSEKIITEGEAYFQNQKLQDRESFVLNWLNDNTGKTGMSASDLENLPPLKDIFRETAASGLFSHFQEFVAPSYAKLREIQPITEFCPSEDNKVYFGRPQAVSTPFGPATVRSVADSMGEPFQCSEYKGLRSPNTDAEEDTVNDPFALTSGGQRESDLIPEWVVQAAFKTTGGKLPQSFWECFAMHIEFDSMAGLDENAGEFIVSCKPLGDRRWFVKRDRLTIHDVIHFKHRITNYTGKLSFKNLREIIDTQGWTQRKSSVNHSFIPPIQCSEQDILSEDGRYFKLHEHRFFNNVFDNRNVWLGELTLMHGLAKRVWD</sequence>
<evidence type="ECO:0000313" key="1">
    <source>
        <dbReference type="EMBL" id="KAJ9114017.1"/>
    </source>
</evidence>
<protein>
    <submittedName>
        <fullName evidence="1">Uncharacterized protein</fullName>
    </submittedName>
</protein>
<proteinExistence type="predicted"/>
<evidence type="ECO:0000313" key="2">
    <source>
        <dbReference type="Proteomes" id="UP001243375"/>
    </source>
</evidence>
<gene>
    <name evidence="1" type="ORF">QFC22_005837</name>
</gene>
<accession>A0ACC2WU13</accession>
<dbReference type="EMBL" id="JASBWU010000020">
    <property type="protein sequence ID" value="KAJ9114017.1"/>
    <property type="molecule type" value="Genomic_DNA"/>
</dbReference>
<keyword evidence="2" id="KW-1185">Reference proteome</keyword>
<organism evidence="1 2">
    <name type="scientific">Naganishia vaughanmartiniae</name>
    <dbReference type="NCBI Taxonomy" id="1424756"/>
    <lineage>
        <taxon>Eukaryota</taxon>
        <taxon>Fungi</taxon>
        <taxon>Dikarya</taxon>
        <taxon>Basidiomycota</taxon>
        <taxon>Agaricomycotina</taxon>
        <taxon>Tremellomycetes</taxon>
        <taxon>Filobasidiales</taxon>
        <taxon>Filobasidiaceae</taxon>
        <taxon>Naganishia</taxon>
    </lineage>
</organism>
<dbReference type="Proteomes" id="UP001243375">
    <property type="component" value="Unassembled WGS sequence"/>
</dbReference>
<comment type="caution">
    <text evidence="1">The sequence shown here is derived from an EMBL/GenBank/DDBJ whole genome shotgun (WGS) entry which is preliminary data.</text>
</comment>
<name>A0ACC2WU13_9TREE</name>